<dbReference type="InterPro" id="IPR011006">
    <property type="entry name" value="CheY-like_superfamily"/>
</dbReference>
<dbReference type="InterPro" id="IPR001789">
    <property type="entry name" value="Sig_transdc_resp-reg_receiver"/>
</dbReference>
<accession>E3BGG3</accession>
<reference evidence="3 4" key="1">
    <citation type="journal article" date="2012" name="Int. J. Syst. Evol. Microbiol.">
        <title>Vibrio caribbeanicus sp. nov., isolated from the marine sponge Scleritoderma cyanea.</title>
        <authorList>
            <person name="Hoffmann M."/>
            <person name="Monday S.R."/>
            <person name="Allard M.W."/>
            <person name="Strain E.A."/>
            <person name="Whittaker P."/>
            <person name="Naum M."/>
            <person name="McCarthy P.J."/>
            <person name="Lopez J.V."/>
            <person name="Fischer M."/>
            <person name="Brown E.W."/>
        </authorList>
    </citation>
    <scope>NUCLEOTIDE SEQUENCE [LARGE SCALE GENOMIC DNA]</scope>
    <source>
        <strain evidence="3 4">ATCC BAA-2122</strain>
    </source>
</reference>
<dbReference type="eggNOG" id="COG0745">
    <property type="taxonomic scope" value="Bacteria"/>
</dbReference>
<dbReference type="OrthoDB" id="9800897at2"/>
<feature type="modified residue" description="4-aspartylphosphate" evidence="1">
    <location>
        <position position="54"/>
    </location>
</feature>
<dbReference type="PANTHER" id="PTHR43228">
    <property type="entry name" value="TWO-COMPONENT RESPONSE REGULATOR"/>
    <property type="match status" value="1"/>
</dbReference>
<gene>
    <name evidence="3" type="ORF">VIBC2010_03274</name>
</gene>
<keyword evidence="4" id="KW-1185">Reference proteome</keyword>
<sequence>MKILIVDDSRATLEIVRRGLESFGYCRLSIKKTNSPVDALKLTEEWSPDILLTDWYMPDMTGLDLIKAVVELGLEIKIGMITTVDDEAQIKEATSAGARFVLHKPFEDSELHRCLLPLVQGVEESKQALDSIVEVQKELALPKLKQLEKLLQREISAKLELNNIQPQSFNESKVPCLMAVYEDTATQRPRAVAMLDLHAICVFACSEASVDQADLQKAITTQLVSKGVLDACQQVLGRAALAFLDSQTRKSLRLKNVSFIPTAFDNMKKLYEKELDKRIDFSCQLPGMAKGNIILVGF</sequence>
<dbReference type="Pfam" id="PF00072">
    <property type="entry name" value="Response_reg"/>
    <property type="match status" value="1"/>
</dbReference>
<dbReference type="STRING" id="796620.VIBC2010_03274"/>
<dbReference type="InterPro" id="IPR052048">
    <property type="entry name" value="ST_Response_Regulator"/>
</dbReference>
<dbReference type="Proteomes" id="UP000002943">
    <property type="component" value="Unassembled WGS sequence"/>
</dbReference>
<dbReference type="AlphaFoldDB" id="E3BGG3"/>
<name>E3BGG3_9VIBR</name>
<dbReference type="SMART" id="SM00448">
    <property type="entry name" value="REC"/>
    <property type="match status" value="1"/>
</dbReference>
<organism evidence="3 4">
    <name type="scientific">Vibrio caribbeanicus ATCC BAA-2122</name>
    <dbReference type="NCBI Taxonomy" id="796620"/>
    <lineage>
        <taxon>Bacteria</taxon>
        <taxon>Pseudomonadati</taxon>
        <taxon>Pseudomonadota</taxon>
        <taxon>Gammaproteobacteria</taxon>
        <taxon>Vibrionales</taxon>
        <taxon>Vibrionaceae</taxon>
        <taxon>Vibrio</taxon>
    </lineage>
</organism>
<comment type="caution">
    <text evidence="3">The sequence shown here is derived from an EMBL/GenBank/DDBJ whole genome shotgun (WGS) entry which is preliminary data.</text>
</comment>
<dbReference type="RefSeq" id="WP_009600050.1">
    <property type="nucleotide sequence ID" value="NZ_AEIU01000045.1"/>
</dbReference>
<dbReference type="PROSITE" id="PS50110">
    <property type="entry name" value="RESPONSE_REGULATORY"/>
    <property type="match status" value="1"/>
</dbReference>
<dbReference type="SUPFAM" id="SSF52172">
    <property type="entry name" value="CheY-like"/>
    <property type="match status" value="1"/>
</dbReference>
<protein>
    <submittedName>
        <fullName evidence="3">Response regulator</fullName>
    </submittedName>
</protein>
<evidence type="ECO:0000313" key="3">
    <source>
        <dbReference type="EMBL" id="EFP97857.1"/>
    </source>
</evidence>
<dbReference type="PANTHER" id="PTHR43228:SF1">
    <property type="entry name" value="TWO-COMPONENT RESPONSE REGULATOR ARR22"/>
    <property type="match status" value="1"/>
</dbReference>
<evidence type="ECO:0000259" key="2">
    <source>
        <dbReference type="PROSITE" id="PS50110"/>
    </source>
</evidence>
<evidence type="ECO:0000313" key="4">
    <source>
        <dbReference type="Proteomes" id="UP000002943"/>
    </source>
</evidence>
<evidence type="ECO:0000256" key="1">
    <source>
        <dbReference type="PROSITE-ProRule" id="PRU00169"/>
    </source>
</evidence>
<dbReference type="GO" id="GO:0000160">
    <property type="term" value="P:phosphorelay signal transduction system"/>
    <property type="evidence" value="ECO:0007669"/>
    <property type="project" value="InterPro"/>
</dbReference>
<feature type="domain" description="Response regulatory" evidence="2">
    <location>
        <begin position="2"/>
        <end position="119"/>
    </location>
</feature>
<dbReference type="Gene3D" id="3.40.50.2300">
    <property type="match status" value="1"/>
</dbReference>
<dbReference type="EMBL" id="AEIU01000045">
    <property type="protein sequence ID" value="EFP97857.1"/>
    <property type="molecule type" value="Genomic_DNA"/>
</dbReference>
<keyword evidence="1" id="KW-0597">Phosphoprotein</keyword>
<proteinExistence type="predicted"/>